<feature type="repeat" description="PPR" evidence="2">
    <location>
        <begin position="139"/>
        <end position="173"/>
    </location>
</feature>
<keyword evidence="1" id="KW-0677">Repeat</keyword>
<reference evidence="3 4" key="1">
    <citation type="journal article" date="2013" name="BMC Genomics">
        <title>The miniature genome of a carnivorous plant Genlisea aurea contains a low number of genes and short non-coding sequences.</title>
        <authorList>
            <person name="Leushkin E.V."/>
            <person name="Sutormin R.A."/>
            <person name="Nabieva E.R."/>
            <person name="Penin A.A."/>
            <person name="Kondrashov A.S."/>
            <person name="Logacheva M.D."/>
        </authorList>
    </citation>
    <scope>NUCLEOTIDE SEQUENCE [LARGE SCALE GENOMIC DNA]</scope>
</reference>
<protein>
    <recommendedName>
        <fullName evidence="5">Pentatricopeptide repeat-containing protein</fullName>
    </recommendedName>
</protein>
<dbReference type="AlphaFoldDB" id="S8DPN0"/>
<comment type="caution">
    <text evidence="3">The sequence shown here is derived from an EMBL/GenBank/DDBJ whole genome shotgun (WGS) entry which is preliminary data.</text>
</comment>
<dbReference type="GO" id="GO:0009451">
    <property type="term" value="P:RNA modification"/>
    <property type="evidence" value="ECO:0007669"/>
    <property type="project" value="InterPro"/>
</dbReference>
<dbReference type="Proteomes" id="UP000015453">
    <property type="component" value="Unassembled WGS sequence"/>
</dbReference>
<accession>S8DPN0</accession>
<dbReference type="InterPro" id="IPR046960">
    <property type="entry name" value="PPR_At4g14850-like_plant"/>
</dbReference>
<organism evidence="3 4">
    <name type="scientific">Genlisea aurea</name>
    <dbReference type="NCBI Taxonomy" id="192259"/>
    <lineage>
        <taxon>Eukaryota</taxon>
        <taxon>Viridiplantae</taxon>
        <taxon>Streptophyta</taxon>
        <taxon>Embryophyta</taxon>
        <taxon>Tracheophyta</taxon>
        <taxon>Spermatophyta</taxon>
        <taxon>Magnoliopsida</taxon>
        <taxon>eudicotyledons</taxon>
        <taxon>Gunneridae</taxon>
        <taxon>Pentapetalae</taxon>
        <taxon>asterids</taxon>
        <taxon>lamiids</taxon>
        <taxon>Lamiales</taxon>
        <taxon>Lentibulariaceae</taxon>
        <taxon>Genlisea</taxon>
    </lineage>
</organism>
<evidence type="ECO:0000256" key="1">
    <source>
        <dbReference type="ARBA" id="ARBA00022737"/>
    </source>
</evidence>
<dbReference type="NCBIfam" id="TIGR00756">
    <property type="entry name" value="PPR"/>
    <property type="match status" value="4"/>
</dbReference>
<feature type="repeat" description="PPR" evidence="2">
    <location>
        <begin position="67"/>
        <end position="101"/>
    </location>
</feature>
<dbReference type="InterPro" id="IPR046848">
    <property type="entry name" value="E_motif"/>
</dbReference>
<sequence length="478" mass="52661">QVSTLASDLQGYINSDAPRLGQKIHSRIIKSGFRSNLNISIKLLILHLKSSCLSYARQVFDELPARTLSAYNYMISGCLKNGEIMKSLDLAREMTISGEKPDNYTYSMILKASTSSGLSSLHIGREVHGQILKHGIENDDVLYTALVDAYVKHGNLNCARRVFDLMLPQNVISSTSMIAGYMNQGCINEAEDVFAMTPDKDVVVYNAMIEGYSRSVETAEMAVEVCIDMQRRGYRPTLSTYASVTGACSLLSSFDIGRQLQGQLMKTGFFGDVKMGSALIDMYSKCGRTDDARRIFDGMPCRNVFSWTSLIDGYGKNGIPEESLRLFETMLKESDTAPNDVTFLGAISACAHAGLVSRGQEIFDSMERDHGVKPKMEHYACMIDLFGRAGCLERALEFVANMPEVPNADVWSALLGSCKLHGDFELARVAAEELLMRGGEKRSGPYVTMSNAFAEVGRWDCVSELREVMKARGVARGG</sequence>
<dbReference type="InterPro" id="IPR011990">
    <property type="entry name" value="TPR-like_helical_dom_sf"/>
</dbReference>
<dbReference type="Pfam" id="PF13041">
    <property type="entry name" value="PPR_2"/>
    <property type="match status" value="3"/>
</dbReference>
<dbReference type="InterPro" id="IPR002885">
    <property type="entry name" value="PPR_rpt"/>
</dbReference>
<dbReference type="FunFam" id="1.25.40.10:FF:000090">
    <property type="entry name" value="Pentatricopeptide repeat-containing protein, chloroplastic"/>
    <property type="match status" value="1"/>
</dbReference>
<evidence type="ECO:0000256" key="2">
    <source>
        <dbReference type="PROSITE-ProRule" id="PRU00708"/>
    </source>
</evidence>
<feature type="non-terminal residue" evidence="3">
    <location>
        <position position="1"/>
    </location>
</feature>
<dbReference type="GO" id="GO:0003723">
    <property type="term" value="F:RNA binding"/>
    <property type="evidence" value="ECO:0007669"/>
    <property type="project" value="InterPro"/>
</dbReference>
<feature type="repeat" description="PPR" evidence="2">
    <location>
        <begin position="303"/>
        <end position="337"/>
    </location>
</feature>
<name>S8DPN0_9LAMI</name>
<proteinExistence type="predicted"/>
<dbReference type="EMBL" id="AUSU01006611">
    <property type="protein sequence ID" value="EPS61752.1"/>
    <property type="molecule type" value="Genomic_DNA"/>
</dbReference>
<dbReference type="Pfam" id="PF01535">
    <property type="entry name" value="PPR"/>
    <property type="match status" value="3"/>
</dbReference>
<dbReference type="Pfam" id="PF20431">
    <property type="entry name" value="E_motif"/>
    <property type="match status" value="1"/>
</dbReference>
<gene>
    <name evidence="3" type="ORF">M569_13038</name>
</gene>
<dbReference type="PANTHER" id="PTHR47926">
    <property type="entry name" value="PENTATRICOPEPTIDE REPEAT-CONTAINING PROTEIN"/>
    <property type="match status" value="1"/>
</dbReference>
<evidence type="ECO:0000313" key="3">
    <source>
        <dbReference type="EMBL" id="EPS61752.1"/>
    </source>
</evidence>
<feature type="non-terminal residue" evidence="3">
    <location>
        <position position="478"/>
    </location>
</feature>
<feature type="repeat" description="PPR" evidence="2">
    <location>
        <begin position="201"/>
        <end position="236"/>
    </location>
</feature>
<dbReference type="Gene3D" id="1.25.40.10">
    <property type="entry name" value="Tetratricopeptide repeat domain"/>
    <property type="match status" value="4"/>
</dbReference>
<evidence type="ECO:0008006" key="5">
    <source>
        <dbReference type="Google" id="ProtNLM"/>
    </source>
</evidence>
<evidence type="ECO:0000313" key="4">
    <source>
        <dbReference type="Proteomes" id="UP000015453"/>
    </source>
</evidence>
<dbReference type="OrthoDB" id="185373at2759"/>
<keyword evidence="4" id="KW-1185">Reference proteome</keyword>
<dbReference type="PANTHER" id="PTHR47926:SF535">
    <property type="entry name" value="PENTACOTRIPEPTIDE-REPEAT REGION OF PRORP DOMAIN-CONTAINING PROTEIN"/>
    <property type="match status" value="1"/>
</dbReference>
<dbReference type="PROSITE" id="PS51375">
    <property type="entry name" value="PPR"/>
    <property type="match status" value="4"/>
</dbReference>